<evidence type="ECO:0000313" key="3">
    <source>
        <dbReference type="Proteomes" id="UP000463700"/>
    </source>
</evidence>
<name>A0A6N6W8Z3_9BURK</name>
<reference evidence="2 3" key="1">
    <citation type="journal article" date="2020" name="Int. J. Syst. Evol. Microbiol.">
        <title>Paraburkholderia madseniana sp. nov., a phenolic acid-degrading bacterium isolated from acidic forest soil.</title>
        <authorList>
            <person name="Wilhelm R.C."/>
            <person name="Murphy S.J.L."/>
            <person name="Feriancek N.M."/>
            <person name="Karasz D.C."/>
            <person name="DeRito C.M."/>
            <person name="Newman J.D."/>
            <person name="Buckley D.H."/>
        </authorList>
    </citation>
    <scope>NUCLEOTIDE SEQUENCE [LARGE SCALE GENOMIC DNA]</scope>
    <source>
        <strain evidence="2 3">RP11</strain>
    </source>
</reference>
<feature type="region of interest" description="Disordered" evidence="1">
    <location>
        <begin position="12"/>
        <end position="36"/>
    </location>
</feature>
<evidence type="ECO:0000256" key="1">
    <source>
        <dbReference type="SAM" id="MobiDB-lite"/>
    </source>
</evidence>
<dbReference type="RefSeq" id="WP_154564942.1">
    <property type="nucleotide sequence ID" value="NZ_JAMXWG010000001.1"/>
</dbReference>
<dbReference type="Proteomes" id="UP000463700">
    <property type="component" value="Unassembled WGS sequence"/>
</dbReference>
<organism evidence="2 3">
    <name type="scientific">Paraburkholderia madseniana</name>
    <dbReference type="NCBI Taxonomy" id="2599607"/>
    <lineage>
        <taxon>Bacteria</taxon>
        <taxon>Pseudomonadati</taxon>
        <taxon>Pseudomonadota</taxon>
        <taxon>Betaproteobacteria</taxon>
        <taxon>Burkholderiales</taxon>
        <taxon>Burkholderiaceae</taxon>
        <taxon>Paraburkholderia</taxon>
    </lineage>
</organism>
<feature type="compositionally biased region" description="Basic and acidic residues" evidence="1">
    <location>
        <begin position="17"/>
        <end position="28"/>
    </location>
</feature>
<sequence>MTTAALLNRLKPTMPDGRVDKDMGKEPEADCSAGSQPRRLTYMQPSADKDKARFATAWDERGYAQVAGGAAFYALTIYFIKQ</sequence>
<dbReference type="AlphaFoldDB" id="A0A6N6W8Z3"/>
<accession>A0A6N6W8Z3</accession>
<dbReference type="EMBL" id="VOSW01000063">
    <property type="protein sequence ID" value="KAE8756429.1"/>
    <property type="molecule type" value="Genomic_DNA"/>
</dbReference>
<evidence type="ECO:0000313" key="2">
    <source>
        <dbReference type="EMBL" id="KAE8756429.1"/>
    </source>
</evidence>
<gene>
    <name evidence="2" type="ORF">FSO04_28950</name>
</gene>
<protein>
    <submittedName>
        <fullName evidence="2">Uncharacterized protein</fullName>
    </submittedName>
</protein>
<comment type="caution">
    <text evidence="2">The sequence shown here is derived from an EMBL/GenBank/DDBJ whole genome shotgun (WGS) entry which is preliminary data.</text>
</comment>
<proteinExistence type="predicted"/>